<dbReference type="Pfam" id="PF10431">
    <property type="entry name" value="ClpB_D2-small"/>
    <property type="match status" value="1"/>
</dbReference>
<dbReference type="EMBL" id="JBHSOG010000051">
    <property type="protein sequence ID" value="MFC5770490.1"/>
    <property type="molecule type" value="Genomic_DNA"/>
</dbReference>
<keyword evidence="11" id="KW-1185">Reference proteome</keyword>
<evidence type="ECO:0000313" key="10">
    <source>
        <dbReference type="EMBL" id="MFC5770490.1"/>
    </source>
</evidence>
<dbReference type="InterPro" id="IPR003959">
    <property type="entry name" value="ATPase_AAA_core"/>
</dbReference>
<dbReference type="Gene3D" id="4.10.860.10">
    <property type="entry name" value="UVR domain"/>
    <property type="match status" value="1"/>
</dbReference>
<dbReference type="InterPro" id="IPR001270">
    <property type="entry name" value="ClpA/B"/>
</dbReference>
<dbReference type="Pfam" id="PF00004">
    <property type="entry name" value="AAA"/>
    <property type="match status" value="1"/>
</dbReference>
<dbReference type="InterPro" id="IPR004176">
    <property type="entry name" value="Clp_R_N"/>
</dbReference>
<dbReference type="Pfam" id="PF02861">
    <property type="entry name" value="Clp_N"/>
    <property type="match status" value="1"/>
</dbReference>
<evidence type="ECO:0000259" key="9">
    <source>
        <dbReference type="PROSITE" id="PS51903"/>
    </source>
</evidence>
<dbReference type="Pfam" id="PF17871">
    <property type="entry name" value="AAA_lid_9"/>
    <property type="match status" value="1"/>
</dbReference>
<dbReference type="InterPro" id="IPR019489">
    <property type="entry name" value="Clp_ATPase_C"/>
</dbReference>
<proteinExistence type="inferred from homology"/>
<keyword evidence="5" id="KW-0143">Chaperone</keyword>
<reference evidence="11" key="1">
    <citation type="journal article" date="2019" name="Int. J. Syst. Evol. Microbiol.">
        <title>The Global Catalogue of Microorganisms (GCM) 10K type strain sequencing project: providing services to taxonomists for standard genome sequencing and annotation.</title>
        <authorList>
            <consortium name="The Broad Institute Genomics Platform"/>
            <consortium name="The Broad Institute Genome Sequencing Center for Infectious Disease"/>
            <person name="Wu L."/>
            <person name="Ma J."/>
        </authorList>
    </citation>
    <scope>NUCLEOTIDE SEQUENCE [LARGE SCALE GENOMIC DNA]</scope>
    <source>
        <strain evidence="11">SHR3</strain>
    </source>
</reference>
<dbReference type="InterPro" id="IPR036628">
    <property type="entry name" value="Clp_N_dom_sf"/>
</dbReference>
<comment type="function">
    <text evidence="6">Part of a stress-induced multi-chaperone system, it is involved in the recovery of the cell from heat-induced damage, in cooperation with DnaK, DnaJ and GrpE. Acts before DnaK, in the processing of protein aggregates. Protein binding stimulates the ATPase activity; ATP hydrolysis unfolds the denatured protein aggregates, which probably helps expose new hydrophobic binding sites on the surface of ClpB-bound aggregates, contributing to the solubilization and refolding of denatured protein aggregates by DnaK.</text>
</comment>
<dbReference type="PROSITE" id="PS51903">
    <property type="entry name" value="CLP_R"/>
    <property type="match status" value="1"/>
</dbReference>
<dbReference type="Gene3D" id="3.40.50.300">
    <property type="entry name" value="P-loop containing nucleotide triphosphate hydrolases"/>
    <property type="match status" value="2"/>
</dbReference>
<dbReference type="SMART" id="SM01086">
    <property type="entry name" value="ClpB_D2-small"/>
    <property type="match status" value="1"/>
</dbReference>
<evidence type="ECO:0000256" key="5">
    <source>
        <dbReference type="ARBA" id="ARBA00023186"/>
    </source>
</evidence>
<dbReference type="InterPro" id="IPR018368">
    <property type="entry name" value="ClpA/B_CS1"/>
</dbReference>
<keyword evidence="2 7" id="KW-0677">Repeat</keyword>
<dbReference type="InterPro" id="IPR027417">
    <property type="entry name" value="P-loop_NTPase"/>
</dbReference>
<feature type="domain" description="Clp R" evidence="9">
    <location>
        <begin position="19"/>
        <end position="161"/>
    </location>
</feature>
<dbReference type="InterPro" id="IPR003593">
    <property type="entry name" value="AAA+_ATPase"/>
</dbReference>
<evidence type="ECO:0000256" key="3">
    <source>
        <dbReference type="ARBA" id="ARBA00022741"/>
    </source>
</evidence>
<evidence type="ECO:0000256" key="6">
    <source>
        <dbReference type="ARBA" id="ARBA00025613"/>
    </source>
</evidence>
<dbReference type="RefSeq" id="WP_198363293.1">
    <property type="nucleotide sequence ID" value="NZ_JBHSOG010000051.1"/>
</dbReference>
<dbReference type="CDD" id="cd00009">
    <property type="entry name" value="AAA"/>
    <property type="match status" value="1"/>
</dbReference>
<evidence type="ECO:0000256" key="8">
    <source>
        <dbReference type="SAM" id="Coils"/>
    </source>
</evidence>
<keyword evidence="4" id="KW-0067">ATP-binding</keyword>
<accession>A0ABW1AT58</accession>
<dbReference type="CDD" id="cd19499">
    <property type="entry name" value="RecA-like_ClpB_Hsp104-like"/>
    <property type="match status" value="1"/>
</dbReference>
<name>A0ABW1AT58_9RHOO</name>
<organism evidence="10 11">
    <name type="scientific">Thauera sinica</name>
    <dbReference type="NCBI Taxonomy" id="2665146"/>
    <lineage>
        <taxon>Bacteria</taxon>
        <taxon>Pseudomonadati</taxon>
        <taxon>Pseudomonadota</taxon>
        <taxon>Betaproteobacteria</taxon>
        <taxon>Rhodocyclales</taxon>
        <taxon>Zoogloeaceae</taxon>
        <taxon>Thauera</taxon>
    </lineage>
</organism>
<dbReference type="SMART" id="SM00382">
    <property type="entry name" value="AAA"/>
    <property type="match status" value="2"/>
</dbReference>
<sequence>MLPMLRKGEILAIPRKSLFGKLGLTAFRSIESATAFCKLRGNPYIELVHWLHQILQGGDSDIHRIARHFAIASRETDRELADALARLPGGATSISNFAPHIETAIERAWVIATLAFGDNRIRTSHLLLALLQTPELRLACLDICPSFRRIPIDTLAGILPTLVAQSPEQHEPAQDGIDLAPALPGEASGAIVPPGGNGSALDKYSIDLTQLARDGRIDPVVGREQEVRTMTDILLRRRQNNPLLTGEAGVGKTAVAEGLALAIASGKVPPALLDVRLLNLDLGAMLAGASMKGEFESRLKAVLEEAGRSAKPIVLFIDEIHTLIGAGGNAGTGDAANLLKPALARGGLRTIGATTWSEYKRHIEKDAALTRRFQLLQIHEPAEALAIDMVRGLSGTFEKHHGVLIVDEAIRAAVSLSSRYIPSRQLPDKAISLLDTACARVALSLHTPPGRLQLLKRDREAALIERGILEKQRRLGRNHGEALSALGARLARLEAEIDSLETRWQAERELVERLLGARARHLEMQDEPGSSSEFPVLESSLAELQGGQPLVHPEVDEATVATIVSEWTGIPVGRMVKDEIAAVLDLSAHLARRVIGQQDALDLIAERIQVARAGMSDPNKPIGVFLLAGPSGVGKTETALALAEALYGGEQNLVTFNMSEFQEAHTVSTLKGAPPGYVGYGEGGVLTEAVRRRPYSVILLDEIEKAHRDVHEIFFQVFDKGWMEDGEGRLVDFRNTVILLTSNAGSDLLAGLYEAPESMPKPAALRDAMRAELLKAFPAAFLGRLHVVPYLPLRSEILAHIVKLQLDRVKQRLVDQHGIVLEIADRVAPHIVDACNVTESGARLLISHIEQHVLPMLGRCWLEALEQQRVIERIDLDVAEGRLTHRLRHAANPAIPVARPTA</sequence>
<dbReference type="SUPFAM" id="SSF52540">
    <property type="entry name" value="P-loop containing nucleoside triphosphate hydrolases"/>
    <property type="match status" value="2"/>
</dbReference>
<evidence type="ECO:0000256" key="2">
    <source>
        <dbReference type="ARBA" id="ARBA00022737"/>
    </source>
</evidence>
<dbReference type="Pfam" id="PF07724">
    <property type="entry name" value="AAA_2"/>
    <property type="match status" value="1"/>
</dbReference>
<dbReference type="InterPro" id="IPR050130">
    <property type="entry name" value="ClpA_ClpB"/>
</dbReference>
<gene>
    <name evidence="10" type="primary">tssH</name>
    <name evidence="10" type="synonym">clpV</name>
    <name evidence="10" type="ORF">ACFPTN_13995</name>
</gene>
<keyword evidence="3" id="KW-0547">Nucleotide-binding</keyword>
<evidence type="ECO:0000256" key="4">
    <source>
        <dbReference type="ARBA" id="ARBA00022840"/>
    </source>
</evidence>
<evidence type="ECO:0000256" key="1">
    <source>
        <dbReference type="ARBA" id="ARBA00008675"/>
    </source>
</evidence>
<dbReference type="PRINTS" id="PR00300">
    <property type="entry name" value="CLPPROTEASEA"/>
</dbReference>
<evidence type="ECO:0000256" key="7">
    <source>
        <dbReference type="PROSITE-ProRule" id="PRU01251"/>
    </source>
</evidence>
<dbReference type="PANTHER" id="PTHR11638">
    <property type="entry name" value="ATP-DEPENDENT CLP PROTEASE"/>
    <property type="match status" value="1"/>
</dbReference>
<dbReference type="SUPFAM" id="SSF81923">
    <property type="entry name" value="Double Clp-N motif"/>
    <property type="match status" value="1"/>
</dbReference>
<dbReference type="Gene3D" id="1.10.1780.10">
    <property type="entry name" value="Clp, N-terminal domain"/>
    <property type="match status" value="1"/>
</dbReference>
<keyword evidence="8" id="KW-0175">Coiled coil</keyword>
<evidence type="ECO:0000313" key="11">
    <source>
        <dbReference type="Proteomes" id="UP001595974"/>
    </source>
</evidence>
<dbReference type="PROSITE" id="PS00870">
    <property type="entry name" value="CLPAB_1"/>
    <property type="match status" value="1"/>
</dbReference>
<comment type="caution">
    <text evidence="10">The sequence shown here is derived from an EMBL/GenBank/DDBJ whole genome shotgun (WGS) entry which is preliminary data.</text>
</comment>
<feature type="coiled-coil region" evidence="8">
    <location>
        <begin position="483"/>
        <end position="510"/>
    </location>
</feature>
<comment type="similarity">
    <text evidence="1">Belongs to the ClpA/ClpB family.</text>
</comment>
<dbReference type="Gene3D" id="1.10.8.60">
    <property type="match status" value="2"/>
</dbReference>
<dbReference type="PANTHER" id="PTHR11638:SF184">
    <property type="entry name" value="ATPASE WITH CHAPERONE ACTIVITY"/>
    <property type="match status" value="1"/>
</dbReference>
<dbReference type="InterPro" id="IPR017729">
    <property type="entry name" value="ATPase_T6SS_ClpV1"/>
</dbReference>
<dbReference type="InterPro" id="IPR041546">
    <property type="entry name" value="ClpA/ClpB_AAA_lid"/>
</dbReference>
<dbReference type="Proteomes" id="UP001595974">
    <property type="component" value="Unassembled WGS sequence"/>
</dbReference>
<dbReference type="NCBIfam" id="TIGR03345">
    <property type="entry name" value="VI_ClpV1"/>
    <property type="match status" value="1"/>
</dbReference>
<protein>
    <submittedName>
        <fullName evidence="10">Type VI secretion system ATPase TssH</fullName>
    </submittedName>
</protein>